<evidence type="ECO:0000313" key="1">
    <source>
        <dbReference type="EMBL" id="RAW15626.1"/>
    </source>
</evidence>
<dbReference type="OrthoDB" id="4868950at2"/>
<organism evidence="1 2">
    <name type="scientific">Phytoactinopolyspora halophila</name>
    <dbReference type="NCBI Taxonomy" id="1981511"/>
    <lineage>
        <taxon>Bacteria</taxon>
        <taxon>Bacillati</taxon>
        <taxon>Actinomycetota</taxon>
        <taxon>Actinomycetes</taxon>
        <taxon>Jiangellales</taxon>
        <taxon>Jiangellaceae</taxon>
        <taxon>Phytoactinopolyspora</taxon>
    </lineage>
</organism>
<evidence type="ECO:0000313" key="2">
    <source>
        <dbReference type="Proteomes" id="UP000250462"/>
    </source>
</evidence>
<gene>
    <name evidence="1" type="ORF">DPM12_08225</name>
</gene>
<dbReference type="RefSeq" id="WP_112257827.1">
    <property type="nucleotide sequence ID" value="NZ_QMIG01000005.1"/>
</dbReference>
<protein>
    <recommendedName>
        <fullName evidence="3">Fe-S cluster assembly protein HesB</fullName>
    </recommendedName>
</protein>
<dbReference type="AlphaFoldDB" id="A0A329QUC8"/>
<dbReference type="InterPro" id="IPR035903">
    <property type="entry name" value="HesB-like_dom_sf"/>
</dbReference>
<dbReference type="Proteomes" id="UP000250462">
    <property type="component" value="Unassembled WGS sequence"/>
</dbReference>
<keyword evidence="2" id="KW-1185">Reference proteome</keyword>
<dbReference type="SUPFAM" id="SSF89360">
    <property type="entry name" value="HesB-like domain"/>
    <property type="match status" value="1"/>
</dbReference>
<comment type="caution">
    <text evidence="1">The sequence shown here is derived from an EMBL/GenBank/DDBJ whole genome shotgun (WGS) entry which is preliminary data.</text>
</comment>
<reference evidence="1 2" key="1">
    <citation type="submission" date="2018-06" db="EMBL/GenBank/DDBJ databases">
        <title>Phytoactinopolyspora halophila sp. nov., a novel halophilic actinomycete isolated from a saline soil in China.</title>
        <authorList>
            <person name="Tang S.-K."/>
        </authorList>
    </citation>
    <scope>NUCLEOTIDE SEQUENCE [LARGE SCALE GENOMIC DNA]</scope>
    <source>
        <strain evidence="1 2">YIM 96934</strain>
    </source>
</reference>
<accession>A0A329QUC8</accession>
<evidence type="ECO:0008006" key="3">
    <source>
        <dbReference type="Google" id="ProtNLM"/>
    </source>
</evidence>
<sequence length="106" mass="11128">MLTLTMEAVSAIRGLTNQPEVSENGGLRISSAADENGAVELVAAVAAGPEPQDDVVTIDDVNVYLDPQATPALDDKVLDAEITEEGQVRFEVVSQSGDEGPYSQPE</sequence>
<dbReference type="EMBL" id="QMIG01000005">
    <property type="protein sequence ID" value="RAW15626.1"/>
    <property type="molecule type" value="Genomic_DNA"/>
</dbReference>
<dbReference type="Gene3D" id="2.60.300.12">
    <property type="entry name" value="HesB-like domain"/>
    <property type="match status" value="1"/>
</dbReference>
<proteinExistence type="predicted"/>
<name>A0A329QUC8_9ACTN</name>